<dbReference type="Pfam" id="PF20056">
    <property type="entry name" value="DUF6455"/>
    <property type="match status" value="1"/>
</dbReference>
<organism evidence="2 3">
    <name type="scientific">Tropicibacter oceani</name>
    <dbReference type="NCBI Taxonomy" id="3058420"/>
    <lineage>
        <taxon>Bacteria</taxon>
        <taxon>Pseudomonadati</taxon>
        <taxon>Pseudomonadota</taxon>
        <taxon>Alphaproteobacteria</taxon>
        <taxon>Rhodobacterales</taxon>
        <taxon>Roseobacteraceae</taxon>
        <taxon>Tropicibacter</taxon>
    </lineage>
</organism>
<evidence type="ECO:0000259" key="1">
    <source>
        <dbReference type="Pfam" id="PF20056"/>
    </source>
</evidence>
<feature type="domain" description="DUF6455" evidence="1">
    <location>
        <begin position="14"/>
        <end position="98"/>
    </location>
</feature>
<name>A0ABY8QMF6_9RHOB</name>
<dbReference type="RefSeq" id="WP_282301751.1">
    <property type="nucleotide sequence ID" value="NZ_CP124616.1"/>
</dbReference>
<evidence type="ECO:0000313" key="2">
    <source>
        <dbReference type="EMBL" id="WGW05118.1"/>
    </source>
</evidence>
<keyword evidence="3" id="KW-1185">Reference proteome</keyword>
<evidence type="ECO:0000313" key="3">
    <source>
        <dbReference type="Proteomes" id="UP001241605"/>
    </source>
</evidence>
<dbReference type="InterPro" id="IPR045601">
    <property type="entry name" value="DUF6455"/>
</dbReference>
<sequence length="104" mass="11670">MIRDQADPQPFRPLGPERRHYWLAKRMAKATGVDLESAMDQGELTQQDWASMVTTCRGCAWTQGCRHWLNQPHSLGNDAPRSLPEGCANRAPLANLRNAAQELT</sequence>
<reference evidence="2 3" key="1">
    <citation type="submission" date="2023-05" db="EMBL/GenBank/DDBJ databases">
        <title>YMD87, complete Genome.</title>
        <authorList>
            <person name="Zhang J."/>
            <person name="Xu X."/>
        </authorList>
    </citation>
    <scope>NUCLEOTIDE SEQUENCE [LARGE SCALE GENOMIC DNA]</scope>
    <source>
        <strain evidence="2 3">YMD87</strain>
    </source>
</reference>
<protein>
    <submittedName>
        <fullName evidence="2">DUF6455 family protein</fullName>
    </submittedName>
</protein>
<dbReference type="EMBL" id="CP124616">
    <property type="protein sequence ID" value="WGW05118.1"/>
    <property type="molecule type" value="Genomic_DNA"/>
</dbReference>
<dbReference type="Proteomes" id="UP001241605">
    <property type="component" value="Chromosome"/>
</dbReference>
<accession>A0ABY8QMF6</accession>
<proteinExistence type="predicted"/>
<gene>
    <name evidence="2" type="ORF">QF118_06125</name>
</gene>